<comment type="caution">
    <text evidence="5">The sequence shown here is derived from an EMBL/GenBank/DDBJ whole genome shotgun (WGS) entry which is preliminary data.</text>
</comment>
<dbReference type="Pfam" id="PF12937">
    <property type="entry name" value="F-box-like"/>
    <property type="match status" value="1"/>
</dbReference>
<organism evidence="5 6">
    <name type="scientific">Steccherinum ochraceum</name>
    <dbReference type="NCBI Taxonomy" id="92696"/>
    <lineage>
        <taxon>Eukaryota</taxon>
        <taxon>Fungi</taxon>
        <taxon>Dikarya</taxon>
        <taxon>Basidiomycota</taxon>
        <taxon>Agaricomycotina</taxon>
        <taxon>Agaricomycetes</taxon>
        <taxon>Polyporales</taxon>
        <taxon>Steccherinaceae</taxon>
        <taxon>Steccherinum</taxon>
    </lineage>
</organism>
<feature type="region of interest" description="Disordered" evidence="3">
    <location>
        <begin position="172"/>
        <end position="211"/>
    </location>
</feature>
<evidence type="ECO:0000256" key="1">
    <source>
        <dbReference type="ARBA" id="ARBA00004906"/>
    </source>
</evidence>
<dbReference type="InterPro" id="IPR001810">
    <property type="entry name" value="F-box_dom"/>
</dbReference>
<comment type="pathway">
    <text evidence="1">Protein modification; protein ubiquitination.</text>
</comment>
<evidence type="ECO:0000313" key="6">
    <source>
        <dbReference type="Proteomes" id="UP000292702"/>
    </source>
</evidence>
<proteinExistence type="predicted"/>
<protein>
    <submittedName>
        <fullName evidence="5">F-box protein 31</fullName>
    </submittedName>
</protein>
<feature type="domain" description="F-box" evidence="4">
    <location>
        <begin position="23"/>
        <end position="69"/>
    </location>
</feature>
<dbReference type="Pfam" id="PF12014">
    <property type="entry name" value="Cyclin_D1_bind"/>
    <property type="match status" value="1"/>
</dbReference>
<feature type="compositionally biased region" description="Low complexity" evidence="3">
    <location>
        <begin position="200"/>
        <end position="210"/>
    </location>
</feature>
<dbReference type="PANTHER" id="PTHR10706:SF130">
    <property type="entry name" value="F-BOX ONLY PROTEIN 31"/>
    <property type="match status" value="1"/>
</dbReference>
<dbReference type="SUPFAM" id="SSF81383">
    <property type="entry name" value="F-box domain"/>
    <property type="match status" value="1"/>
</dbReference>
<dbReference type="Proteomes" id="UP000292702">
    <property type="component" value="Unassembled WGS sequence"/>
</dbReference>
<reference evidence="5 6" key="1">
    <citation type="submission" date="2018-11" db="EMBL/GenBank/DDBJ databases">
        <title>Genome assembly of Steccherinum ochraceum LE-BIN_3174, the white-rot fungus of the Steccherinaceae family (The Residual Polyporoid clade, Polyporales, Basidiomycota).</title>
        <authorList>
            <person name="Fedorova T.V."/>
            <person name="Glazunova O.A."/>
            <person name="Landesman E.O."/>
            <person name="Moiseenko K.V."/>
            <person name="Psurtseva N.V."/>
            <person name="Savinova O.S."/>
            <person name="Shakhova N.V."/>
            <person name="Tyazhelova T.V."/>
            <person name="Vasina D.V."/>
        </authorList>
    </citation>
    <scope>NUCLEOTIDE SEQUENCE [LARGE SCALE GENOMIC DNA]</scope>
    <source>
        <strain evidence="5 6">LE-BIN_3174</strain>
    </source>
</reference>
<evidence type="ECO:0000259" key="4">
    <source>
        <dbReference type="PROSITE" id="PS50181"/>
    </source>
</evidence>
<gene>
    <name evidence="5" type="primary">FBXO31_3</name>
    <name evidence="5" type="ORF">EIP91_000935</name>
</gene>
<dbReference type="InterPro" id="IPR036047">
    <property type="entry name" value="F-box-like_dom_sf"/>
</dbReference>
<dbReference type="OrthoDB" id="722566at2759"/>
<sequence>MKFVTTGRLGMTSRQEDYTIVPKLPVASLPFELLLHTVTFLSGLDTIHLLSTCRFYRRFVSDESIWRELCSRYGVRDLSAFRRHSGHSFYSVYTKLLHTYGPLLGIWASDNPYLGNVLEFRIVTESEEVGWEGIVGEVWKFQTSLLEVLRVPQLPDYHEFMRIELPPPSLSVDGMSPAGRNPGPSARPAWTSLYVDSDDGQSSTGTSTPSATAIRLNAPHEQAFYVCNAAPDRVKPTLHPPFPPLPVRHLWYDPARLPRLPEHTEQVVDYSVHLGSVPWDEADPFQILFATTAPPTYEPLPRSISLLPPHRDARHLENLIAPRRGSTVVDLRQHIHFFPSHFPIDRRVPRDHYYSLPSPQLPSIISPSPKDWTPRILCGLWLGAYSTDGTEVLYLKWNALFGELQAWKITGNYCVPRGAISWSFSTTMSMDPDKNVDVLLEMAVEVDSTVLSEVKMFKGTGKIADEGFIDDTEGELQLDIAVLNPNDIRIRWTYEDESRGTLAYRRYPGRDVASEVVPQVITRGVRRPRAFA</sequence>
<dbReference type="UniPathway" id="UPA00143"/>
<evidence type="ECO:0000313" key="5">
    <source>
        <dbReference type="EMBL" id="TCD66799.1"/>
    </source>
</evidence>
<dbReference type="PANTHER" id="PTHR10706">
    <property type="entry name" value="F-BOX FAMILY PROTEIN"/>
    <property type="match status" value="1"/>
</dbReference>
<dbReference type="GO" id="GO:0016567">
    <property type="term" value="P:protein ubiquitination"/>
    <property type="evidence" value="ECO:0007669"/>
    <property type="project" value="UniProtKB-UniPathway"/>
</dbReference>
<dbReference type="Gene3D" id="1.20.1280.50">
    <property type="match status" value="1"/>
</dbReference>
<dbReference type="PROSITE" id="PS50181">
    <property type="entry name" value="FBOX"/>
    <property type="match status" value="1"/>
</dbReference>
<dbReference type="AlphaFoldDB" id="A0A4R0RNH3"/>
<keyword evidence="6" id="KW-1185">Reference proteome</keyword>
<accession>A0A4R0RNH3</accession>
<keyword evidence="2" id="KW-0833">Ubl conjugation pathway</keyword>
<evidence type="ECO:0000256" key="3">
    <source>
        <dbReference type="SAM" id="MobiDB-lite"/>
    </source>
</evidence>
<dbReference type="InterPro" id="IPR045048">
    <property type="entry name" value="FBXO31/39"/>
</dbReference>
<dbReference type="EMBL" id="RWJN01000121">
    <property type="protein sequence ID" value="TCD66799.1"/>
    <property type="molecule type" value="Genomic_DNA"/>
</dbReference>
<evidence type="ECO:0000256" key="2">
    <source>
        <dbReference type="ARBA" id="ARBA00022786"/>
    </source>
</evidence>
<name>A0A4R0RNH3_9APHY</name>